<name>A0A7S3BR78_9EUKA</name>
<dbReference type="AlphaFoldDB" id="A0A7S3BR78"/>
<accession>A0A7S3BR78</accession>
<feature type="region of interest" description="Disordered" evidence="1">
    <location>
        <begin position="31"/>
        <end position="62"/>
    </location>
</feature>
<organism evidence="2">
    <name type="scientific">Haptolina ericina</name>
    <dbReference type="NCBI Taxonomy" id="156174"/>
    <lineage>
        <taxon>Eukaryota</taxon>
        <taxon>Haptista</taxon>
        <taxon>Haptophyta</taxon>
        <taxon>Prymnesiophyceae</taxon>
        <taxon>Prymnesiales</taxon>
        <taxon>Prymnesiaceae</taxon>
        <taxon>Haptolina</taxon>
    </lineage>
</organism>
<gene>
    <name evidence="2" type="ORF">HERI1096_LOCUS33688</name>
</gene>
<proteinExistence type="predicted"/>
<evidence type="ECO:0000313" key="2">
    <source>
        <dbReference type="EMBL" id="CAE0141204.1"/>
    </source>
</evidence>
<evidence type="ECO:0000256" key="1">
    <source>
        <dbReference type="SAM" id="MobiDB-lite"/>
    </source>
</evidence>
<protein>
    <submittedName>
        <fullName evidence="2">Uncharacterized protein</fullName>
    </submittedName>
</protein>
<sequence>MDRQQGHDRERHGQWQRVLAAARVYTYSSSEVRESTTTHHTLHTCPVRPPSPARAAGPPTCGATRPGKSKWCLRSHAAGAGNAPYHHLGCQQQHLSQYASHSLDYGLLLSMACQYKQLTQSKTYGTRLRQHRVTISMRATRQTSSTCDIL</sequence>
<reference evidence="2" key="1">
    <citation type="submission" date="2021-01" db="EMBL/GenBank/DDBJ databases">
        <authorList>
            <person name="Corre E."/>
            <person name="Pelletier E."/>
            <person name="Niang G."/>
            <person name="Scheremetjew M."/>
            <person name="Finn R."/>
            <person name="Kale V."/>
            <person name="Holt S."/>
            <person name="Cochrane G."/>
            <person name="Meng A."/>
            <person name="Brown T."/>
            <person name="Cohen L."/>
        </authorList>
    </citation>
    <scope>NUCLEOTIDE SEQUENCE</scope>
    <source>
        <strain evidence="2">CCMP281</strain>
    </source>
</reference>
<dbReference type="EMBL" id="HBHX01060917">
    <property type="protein sequence ID" value="CAE0141204.1"/>
    <property type="molecule type" value="Transcribed_RNA"/>
</dbReference>